<dbReference type="NCBIfam" id="TIGR03300">
    <property type="entry name" value="assembly_YfgL"/>
    <property type="match status" value="1"/>
</dbReference>
<evidence type="ECO:0000256" key="2">
    <source>
        <dbReference type="ARBA" id="ARBA00023136"/>
    </source>
</evidence>
<reference evidence="6 7" key="1">
    <citation type="submission" date="2016-10" db="EMBL/GenBank/DDBJ databases">
        <authorList>
            <person name="de Groot N.N."/>
        </authorList>
    </citation>
    <scope>NUCLEOTIDE SEQUENCE [LARGE SCALE GENOMIC DNA]</scope>
    <source>
        <strain evidence="6">1</strain>
    </source>
</reference>
<keyword evidence="3 4" id="KW-0998">Cell outer membrane</keyword>
<comment type="similarity">
    <text evidence="4">Belongs to the BamB family.</text>
</comment>
<dbReference type="OrthoDB" id="5173551at2"/>
<gene>
    <name evidence="4 6" type="primary">bamB</name>
    <name evidence="6" type="ORF">NSMM_90020</name>
</gene>
<evidence type="ECO:0000256" key="4">
    <source>
        <dbReference type="HAMAP-Rule" id="MF_00923"/>
    </source>
</evidence>
<comment type="subunit">
    <text evidence="4">Part of the Bam complex.</text>
</comment>
<dbReference type="HAMAP" id="MF_00923">
    <property type="entry name" value="OM_assembly_BamB"/>
    <property type="match status" value="1"/>
</dbReference>
<evidence type="ECO:0000256" key="1">
    <source>
        <dbReference type="ARBA" id="ARBA00022729"/>
    </source>
</evidence>
<keyword evidence="2 4" id="KW-0472">Membrane</keyword>
<dbReference type="GO" id="GO:0051205">
    <property type="term" value="P:protein insertion into membrane"/>
    <property type="evidence" value="ECO:0007669"/>
    <property type="project" value="UniProtKB-UniRule"/>
</dbReference>
<dbReference type="AlphaFoldDB" id="A0A1G5SIJ7"/>
<evidence type="ECO:0000313" key="6">
    <source>
        <dbReference type="EMBL" id="SCZ87053.1"/>
    </source>
</evidence>
<name>A0A1G5SIJ7_9PROT</name>
<dbReference type="InterPro" id="IPR018391">
    <property type="entry name" value="PQQ_b-propeller_rpt"/>
</dbReference>
<keyword evidence="4" id="KW-0449">Lipoprotein</keyword>
<dbReference type="InterPro" id="IPR017687">
    <property type="entry name" value="BamB"/>
</dbReference>
<dbReference type="PANTHER" id="PTHR34512">
    <property type="entry name" value="CELL SURFACE PROTEIN"/>
    <property type="match status" value="1"/>
</dbReference>
<evidence type="ECO:0000259" key="5">
    <source>
        <dbReference type="Pfam" id="PF13360"/>
    </source>
</evidence>
<organism evidence="6 7">
    <name type="scientific">Nitrosomonas mobilis</name>
    <dbReference type="NCBI Taxonomy" id="51642"/>
    <lineage>
        <taxon>Bacteria</taxon>
        <taxon>Pseudomonadati</taxon>
        <taxon>Pseudomonadota</taxon>
        <taxon>Betaproteobacteria</taxon>
        <taxon>Nitrosomonadales</taxon>
        <taxon>Nitrosomonadaceae</taxon>
        <taxon>Nitrosomonas</taxon>
    </lineage>
</organism>
<keyword evidence="4" id="KW-0564">Palmitate</keyword>
<dbReference type="InterPro" id="IPR002372">
    <property type="entry name" value="PQQ_rpt_dom"/>
</dbReference>
<dbReference type="STRING" id="51642.NSMM_90020"/>
<dbReference type="PROSITE" id="PS51257">
    <property type="entry name" value="PROKAR_LIPOPROTEIN"/>
    <property type="match status" value="1"/>
</dbReference>
<evidence type="ECO:0000313" key="7">
    <source>
        <dbReference type="Proteomes" id="UP000198729"/>
    </source>
</evidence>
<dbReference type="GO" id="GO:0043165">
    <property type="term" value="P:Gram-negative-bacterium-type cell outer membrane assembly"/>
    <property type="evidence" value="ECO:0007669"/>
    <property type="project" value="UniProtKB-UniRule"/>
</dbReference>
<accession>A0A1G5SIJ7</accession>
<dbReference type="EMBL" id="FMWO01000102">
    <property type="protein sequence ID" value="SCZ87053.1"/>
    <property type="molecule type" value="Genomic_DNA"/>
</dbReference>
<comment type="subcellular location">
    <subcellularLocation>
        <location evidence="4">Cell outer membrane</location>
        <topology evidence="4">Lipid-anchor</topology>
    </subcellularLocation>
</comment>
<dbReference type="InterPro" id="IPR011047">
    <property type="entry name" value="Quinoprotein_ADH-like_sf"/>
</dbReference>
<proteinExistence type="inferred from homology"/>
<dbReference type="PANTHER" id="PTHR34512:SF30">
    <property type="entry name" value="OUTER MEMBRANE PROTEIN ASSEMBLY FACTOR BAMB"/>
    <property type="match status" value="1"/>
</dbReference>
<protein>
    <recommendedName>
        <fullName evidence="4">Outer membrane protein assembly factor BamB</fullName>
    </recommendedName>
</protein>
<sequence length="407" mass="43337">MTISMRSCRFFSVLLLRSTGIGLMLIMLSGCESLGLGSLGGGHFTDLFSKDTDEVEIDEAEIAALAAAPNIERLWQVKLTESKTAVFYPVYENGGLYVADEDGSLIRLDASSGEEVWQIDTGKRLSGGVGIGEGLILLGTYKGEVLAFDESGSLLWQAQVSSEILSPPHVTSGIVVVRTGDGRLFGLNADDGSRIWVYQGATPPLTVRSYAGVSLFAGAVFAGFPGGKLIAVNLQDGNVGWEATVALPRGVTELERMTDISSLPAIDQNSVCAVAYRGRVACFELASGSQIWSKEASSNAGLVMDNQRVYVSEERGVLAAYDRSSGVTDWKQSKLGGRKITLPLIVRGARLVIGDDEGYVMILNRNDGALLARAPTDGSPILSVPEFLPDGFVVHTQKGGVFAFFLP</sequence>
<dbReference type="SMART" id="SM00564">
    <property type="entry name" value="PQQ"/>
    <property type="match status" value="6"/>
</dbReference>
<dbReference type="RefSeq" id="WP_090288434.1">
    <property type="nucleotide sequence ID" value="NZ_FMWO01000102.1"/>
</dbReference>
<feature type="domain" description="Pyrrolo-quinoline quinone repeat" evidence="5">
    <location>
        <begin position="102"/>
        <end position="332"/>
    </location>
</feature>
<keyword evidence="7" id="KW-1185">Reference proteome</keyword>
<dbReference type="Gene3D" id="2.130.10.10">
    <property type="entry name" value="YVTN repeat-like/Quinoprotein amine dehydrogenase"/>
    <property type="match status" value="1"/>
</dbReference>
<dbReference type="Pfam" id="PF13360">
    <property type="entry name" value="PQQ_2"/>
    <property type="match status" value="1"/>
</dbReference>
<dbReference type="GO" id="GO:0009279">
    <property type="term" value="C:cell outer membrane"/>
    <property type="evidence" value="ECO:0007669"/>
    <property type="project" value="UniProtKB-SubCell"/>
</dbReference>
<dbReference type="Proteomes" id="UP000198729">
    <property type="component" value="Unassembled WGS sequence"/>
</dbReference>
<dbReference type="SUPFAM" id="SSF50998">
    <property type="entry name" value="Quinoprotein alcohol dehydrogenase-like"/>
    <property type="match status" value="1"/>
</dbReference>
<dbReference type="InterPro" id="IPR015943">
    <property type="entry name" value="WD40/YVTN_repeat-like_dom_sf"/>
</dbReference>
<evidence type="ECO:0000256" key="3">
    <source>
        <dbReference type="ARBA" id="ARBA00023237"/>
    </source>
</evidence>
<comment type="function">
    <text evidence="4">Part of the outer membrane protein assembly complex, which is involved in assembly and insertion of beta-barrel proteins into the outer membrane.</text>
</comment>
<keyword evidence="1 4" id="KW-0732">Signal</keyword>